<name>A0A388L4U7_CHABU</name>
<dbReference type="Proteomes" id="UP000265515">
    <property type="component" value="Unassembled WGS sequence"/>
</dbReference>
<feature type="compositionally biased region" description="Acidic residues" evidence="1">
    <location>
        <begin position="26"/>
        <end position="42"/>
    </location>
</feature>
<sequence length="812" mass="88513">MGRRTKRLRVGERDVEADGAVGGGDDYNDDDEGECEAQDNESGDVFPLWKASMDSRTSKSRASASTTRCGKKAVGGGGEAEGDGEGEGPKLLVGGAHGRPHQGDTEPGCATADGGPRVRSDEAEGMKVGERVQEGALLPGRVWEGGLFQLSAKERLARGFNFNMDRAAYEEIKVSTARSHTIHPQNVTDTDRAGGVQLPSGSFGGPESVHDGDAGGDGNDEVNNSTRGCSQTMGSPGGVRKRKNMRQQTFEALTECMEKHGTLMASTMESASKRQCSIQIRQCEAMEAELEVKKKHYAASDEVSKMMCHVMMEIAKAIRDRSLEAAIAFLRPLAHRDHRAHVAWSSFPQHFMRLDRRFCHHLTIVRDNYLIVAFDFRYDFSPPCLHPPRLSSSTMTNSRSAGQGKRGRDALEKDVPVVEKKGRHQAKKRKAVAAGPSNVGNSVRDEWVSDSESTEEDDAIESGEEEAAARKGSLRTRSALKINDAGAAQAAHHPRGGEARAQEDVVIDVDADVAPREVRGMASNAEVRTAGALSRTLATAPPEGDRSVRAPSSPVSPRQPAAPRTTAMEVQGGRAGVGSSRAARGAGAGEGRGDGDDDDPLVNRQRRGYVKEGIEAATRLWVDDLRFWNEMEGHGLYKLIQEARLYLLAIARGVQPPVIRRSIALPHITIPQHKVEDESELKATKERATRVQSITLCIIHGWIFKSASRSLGYHAAYGYMLNHVTADIAHAMWCGEDWRTCISPAVIHNTLELGMKLHVWFVGANIEDRHEDDELAFYQEASVQRVVGALKLSRARSAWPSLWTEGESRMRG</sequence>
<feature type="compositionally biased region" description="Basic and acidic residues" evidence="1">
    <location>
        <begin position="406"/>
        <end position="420"/>
    </location>
</feature>
<evidence type="ECO:0000313" key="3">
    <source>
        <dbReference type="Proteomes" id="UP000265515"/>
    </source>
</evidence>
<feature type="compositionally biased region" description="Polar residues" evidence="1">
    <location>
        <begin position="178"/>
        <end position="188"/>
    </location>
</feature>
<feature type="compositionally biased region" description="Basic and acidic residues" evidence="1">
    <location>
        <begin position="116"/>
        <end position="126"/>
    </location>
</feature>
<feature type="region of interest" description="Disordered" evidence="1">
    <location>
        <begin position="485"/>
        <end position="504"/>
    </location>
</feature>
<feature type="compositionally biased region" description="Basic residues" evidence="1">
    <location>
        <begin position="421"/>
        <end position="431"/>
    </location>
</feature>
<dbReference type="EMBL" id="BFEA01000263">
    <property type="protein sequence ID" value="GBG77223.1"/>
    <property type="molecule type" value="Genomic_DNA"/>
</dbReference>
<feature type="compositionally biased region" description="Low complexity" evidence="1">
    <location>
        <begin position="549"/>
        <end position="564"/>
    </location>
</feature>
<organism evidence="2 3">
    <name type="scientific">Chara braunii</name>
    <name type="common">Braun's stonewort</name>
    <dbReference type="NCBI Taxonomy" id="69332"/>
    <lineage>
        <taxon>Eukaryota</taxon>
        <taxon>Viridiplantae</taxon>
        <taxon>Streptophyta</taxon>
        <taxon>Charophyceae</taxon>
        <taxon>Charales</taxon>
        <taxon>Characeae</taxon>
        <taxon>Chara</taxon>
    </lineage>
</organism>
<keyword evidence="3" id="KW-1185">Reference proteome</keyword>
<feature type="region of interest" description="Disordered" evidence="1">
    <location>
        <begin position="387"/>
        <end position="475"/>
    </location>
</feature>
<feature type="compositionally biased region" description="Polar residues" evidence="1">
    <location>
        <begin position="221"/>
        <end position="234"/>
    </location>
</feature>
<evidence type="ECO:0000256" key="1">
    <source>
        <dbReference type="SAM" id="MobiDB-lite"/>
    </source>
</evidence>
<accession>A0A388L4U7</accession>
<feature type="region of interest" description="Disordered" evidence="1">
    <location>
        <begin position="1"/>
        <end position="126"/>
    </location>
</feature>
<dbReference type="Gramene" id="GBG77223">
    <property type="protein sequence ID" value="GBG77223"/>
    <property type="gene ID" value="CBR_g23550"/>
</dbReference>
<protein>
    <submittedName>
        <fullName evidence="2">Uncharacterized protein</fullName>
    </submittedName>
</protein>
<dbReference type="STRING" id="69332.A0A388L4U7"/>
<evidence type="ECO:0000313" key="2">
    <source>
        <dbReference type="EMBL" id="GBG77223.1"/>
    </source>
</evidence>
<feature type="compositionally biased region" description="Acidic residues" evidence="1">
    <location>
        <begin position="448"/>
        <end position="466"/>
    </location>
</feature>
<dbReference type="AlphaFoldDB" id="A0A388L4U7"/>
<proteinExistence type="predicted"/>
<comment type="caution">
    <text evidence="2">The sequence shown here is derived from an EMBL/GenBank/DDBJ whole genome shotgun (WGS) entry which is preliminary data.</text>
</comment>
<gene>
    <name evidence="2" type="ORF">CBR_g23550</name>
</gene>
<reference evidence="2 3" key="1">
    <citation type="journal article" date="2018" name="Cell">
        <title>The Chara Genome: Secondary Complexity and Implications for Plant Terrestrialization.</title>
        <authorList>
            <person name="Nishiyama T."/>
            <person name="Sakayama H."/>
            <person name="Vries J.D."/>
            <person name="Buschmann H."/>
            <person name="Saint-Marcoux D."/>
            <person name="Ullrich K.K."/>
            <person name="Haas F.B."/>
            <person name="Vanderstraeten L."/>
            <person name="Becker D."/>
            <person name="Lang D."/>
            <person name="Vosolsobe S."/>
            <person name="Rombauts S."/>
            <person name="Wilhelmsson P.K.I."/>
            <person name="Janitza P."/>
            <person name="Kern R."/>
            <person name="Heyl A."/>
            <person name="Rumpler F."/>
            <person name="Villalobos L.I.A.C."/>
            <person name="Clay J.M."/>
            <person name="Skokan R."/>
            <person name="Toyoda A."/>
            <person name="Suzuki Y."/>
            <person name="Kagoshima H."/>
            <person name="Schijlen E."/>
            <person name="Tajeshwar N."/>
            <person name="Catarino B."/>
            <person name="Hetherington A.J."/>
            <person name="Saltykova A."/>
            <person name="Bonnot C."/>
            <person name="Breuninger H."/>
            <person name="Symeonidi A."/>
            <person name="Radhakrishnan G.V."/>
            <person name="Van Nieuwerburgh F."/>
            <person name="Deforce D."/>
            <person name="Chang C."/>
            <person name="Karol K.G."/>
            <person name="Hedrich R."/>
            <person name="Ulvskov P."/>
            <person name="Glockner G."/>
            <person name="Delwiche C.F."/>
            <person name="Petrasek J."/>
            <person name="Van de Peer Y."/>
            <person name="Friml J."/>
            <person name="Beilby M."/>
            <person name="Dolan L."/>
            <person name="Kohara Y."/>
            <person name="Sugano S."/>
            <person name="Fujiyama A."/>
            <person name="Delaux P.-M."/>
            <person name="Quint M."/>
            <person name="TheiBen G."/>
            <person name="Hagemann M."/>
            <person name="Harholt J."/>
            <person name="Dunand C."/>
            <person name="Zachgo S."/>
            <person name="Langdale J."/>
            <person name="Maumus F."/>
            <person name="Straeten D.V.D."/>
            <person name="Gould S.B."/>
            <person name="Rensing S.A."/>
        </authorList>
    </citation>
    <scope>NUCLEOTIDE SEQUENCE [LARGE SCALE GENOMIC DNA]</scope>
    <source>
        <strain evidence="2 3">S276</strain>
    </source>
</reference>
<feature type="compositionally biased region" description="Polar residues" evidence="1">
    <location>
        <begin position="390"/>
        <end position="401"/>
    </location>
</feature>
<feature type="region of interest" description="Disordered" evidence="1">
    <location>
        <begin position="520"/>
        <end position="603"/>
    </location>
</feature>
<feature type="region of interest" description="Disordered" evidence="1">
    <location>
        <begin position="178"/>
        <end position="243"/>
    </location>
</feature>